<evidence type="ECO:0000313" key="3">
    <source>
        <dbReference type="Proteomes" id="UP001311915"/>
    </source>
</evidence>
<sequence length="308" mass="35387">MRCFLGCFGFTTKKQKRIKPCSKFQVHQKYVPLDSEKEIVVDSANSELRDKPKESSKRKVKKKVSFNLDVKTYERIQDDENNTTYFSEEEEKKTQREYNKQETAKASMSLYPSSHRYYNCNNSYDEEEDEITLEDSDIDDLDDEEEEEEAYGVSDDDDDDGDEYADSLHIEAENKYGNVEKLNKDESNEVGRNNRNSVLLPVENLTQWKAVKAKGAQQLKHQKENIIKLDGKQELPLIAKPVNNHFVDLNPKNNSKAKPKPQGHDIPVDASLSNWMVSARTTSVNGSAVYYIQDRAADQVVLDEVNII</sequence>
<feature type="compositionally biased region" description="Basic and acidic residues" evidence="1">
    <location>
        <begin position="90"/>
        <end position="103"/>
    </location>
</feature>
<organism evidence="2 3">
    <name type="scientific">Solanum pinnatisectum</name>
    <name type="common">tansyleaf nightshade</name>
    <dbReference type="NCBI Taxonomy" id="50273"/>
    <lineage>
        <taxon>Eukaryota</taxon>
        <taxon>Viridiplantae</taxon>
        <taxon>Streptophyta</taxon>
        <taxon>Embryophyta</taxon>
        <taxon>Tracheophyta</taxon>
        <taxon>Spermatophyta</taxon>
        <taxon>Magnoliopsida</taxon>
        <taxon>eudicotyledons</taxon>
        <taxon>Gunneridae</taxon>
        <taxon>Pentapetalae</taxon>
        <taxon>asterids</taxon>
        <taxon>lamiids</taxon>
        <taxon>Solanales</taxon>
        <taxon>Solanaceae</taxon>
        <taxon>Solanoideae</taxon>
        <taxon>Solaneae</taxon>
        <taxon>Solanum</taxon>
    </lineage>
</organism>
<reference evidence="2 3" key="1">
    <citation type="submission" date="2023-10" db="EMBL/GenBank/DDBJ databases">
        <title>Genome-Wide Identification Analysis in wild type Solanum Pinnatisectum Reveals Some Genes Defensing Phytophthora Infestans.</title>
        <authorList>
            <person name="Sun C."/>
        </authorList>
    </citation>
    <scope>NUCLEOTIDE SEQUENCE [LARGE SCALE GENOMIC DNA]</scope>
    <source>
        <strain evidence="2">LQN</strain>
        <tissue evidence="2">Leaf</tissue>
    </source>
</reference>
<dbReference type="PANTHER" id="PTHR33318">
    <property type="entry name" value="ASPARTYL/GLUTAMYL-TRNA(ASN/GLN) AMIDOTRANSFERASE SUBUNIT"/>
    <property type="match status" value="1"/>
</dbReference>
<feature type="region of interest" description="Disordered" evidence="1">
    <location>
        <begin position="77"/>
        <end position="164"/>
    </location>
</feature>
<name>A0AAV9M6Y4_9SOLN</name>
<feature type="compositionally biased region" description="Acidic residues" evidence="1">
    <location>
        <begin position="124"/>
        <end position="164"/>
    </location>
</feature>
<protein>
    <submittedName>
        <fullName evidence="2">Uncharacterized protein</fullName>
    </submittedName>
</protein>
<keyword evidence="3" id="KW-1185">Reference proteome</keyword>
<gene>
    <name evidence="2" type="ORF">R3W88_025608</name>
</gene>
<dbReference type="EMBL" id="JAWPEI010000003">
    <property type="protein sequence ID" value="KAK4732620.1"/>
    <property type="molecule type" value="Genomic_DNA"/>
</dbReference>
<comment type="caution">
    <text evidence="2">The sequence shown here is derived from an EMBL/GenBank/DDBJ whole genome shotgun (WGS) entry which is preliminary data.</text>
</comment>
<accession>A0AAV9M6Y4</accession>
<evidence type="ECO:0000256" key="1">
    <source>
        <dbReference type="SAM" id="MobiDB-lite"/>
    </source>
</evidence>
<proteinExistence type="predicted"/>
<dbReference type="PANTHER" id="PTHR33318:SF16">
    <property type="entry name" value="FK506-BINDING NUCLEAR-LIKE PROTEIN"/>
    <property type="match status" value="1"/>
</dbReference>
<dbReference type="GO" id="GO:0007142">
    <property type="term" value="P:male meiosis II"/>
    <property type="evidence" value="ECO:0007669"/>
    <property type="project" value="InterPro"/>
</dbReference>
<dbReference type="InterPro" id="IPR039300">
    <property type="entry name" value="JASON"/>
</dbReference>
<dbReference type="AlphaFoldDB" id="A0AAV9M6Y4"/>
<dbReference type="Proteomes" id="UP001311915">
    <property type="component" value="Unassembled WGS sequence"/>
</dbReference>
<evidence type="ECO:0000313" key="2">
    <source>
        <dbReference type="EMBL" id="KAK4732620.1"/>
    </source>
</evidence>